<keyword evidence="1" id="KW-1133">Transmembrane helix</keyword>
<dbReference type="RefSeq" id="WP_089531227.1">
    <property type="nucleotide sequence ID" value="NZ_CP022437.1"/>
</dbReference>
<dbReference type="PANTHER" id="PTHR39174:SF1">
    <property type="entry name" value="INNER MEMBRANE PROTEIN"/>
    <property type="match status" value="1"/>
</dbReference>
<gene>
    <name evidence="2" type="ORF">CFK40_05270</name>
</gene>
<dbReference type="PANTHER" id="PTHR39174">
    <property type="entry name" value="INNER MEMBRANE PROTEIN-RELATED"/>
    <property type="match status" value="1"/>
</dbReference>
<reference evidence="2 3" key="1">
    <citation type="journal article" date="2003" name="Int. J. Syst. Evol. Microbiol.">
        <title>Virgibacillus carmonensis sp. nov., Virgibacillus necropolis sp. nov. and Virgibacillus picturae sp. nov., three novel species isolated from deteriorated mural paintings, transfer of the species of the genus salibacillus to Virgibacillus, as Virgibacillus marismortui comb. nov. and Virgibacillus salexigens comb. nov., and emended description of the genus Virgibacillus.</title>
        <authorList>
            <person name="Heyrman J."/>
            <person name="Logan N.A."/>
            <person name="Busse H.J."/>
            <person name="Balcaen A."/>
            <person name="Lebbe L."/>
            <person name="Rodriguez-Diaz M."/>
            <person name="Swings J."/>
            <person name="De Vos P."/>
        </authorList>
    </citation>
    <scope>NUCLEOTIDE SEQUENCE [LARGE SCALE GENOMIC DNA]</scope>
    <source>
        <strain evidence="2 3">LMG 19488</strain>
    </source>
</reference>
<dbReference type="InterPro" id="IPR010398">
    <property type="entry name" value="DUF997"/>
</dbReference>
<dbReference type="Proteomes" id="UP000204391">
    <property type="component" value="Chromosome"/>
</dbReference>
<evidence type="ECO:0000256" key="1">
    <source>
        <dbReference type="SAM" id="Phobius"/>
    </source>
</evidence>
<keyword evidence="1" id="KW-0472">Membrane</keyword>
<protein>
    <submittedName>
        <fullName evidence="2">Sodium:pantothenate symporter</fullName>
    </submittedName>
</protein>
<dbReference type="OrthoDB" id="1752893at2"/>
<dbReference type="AlphaFoldDB" id="A0A221MA02"/>
<keyword evidence="3" id="KW-1185">Reference proteome</keyword>
<feature type="transmembrane region" description="Helical" evidence="1">
    <location>
        <begin position="58"/>
        <end position="81"/>
    </location>
</feature>
<dbReference type="EMBL" id="CP022437">
    <property type="protein sequence ID" value="ASN04459.1"/>
    <property type="molecule type" value="Genomic_DNA"/>
</dbReference>
<evidence type="ECO:0000313" key="3">
    <source>
        <dbReference type="Proteomes" id="UP000204391"/>
    </source>
</evidence>
<keyword evidence="1" id="KW-0812">Transmembrane</keyword>
<dbReference type="KEGG" id="vne:CFK40_05270"/>
<evidence type="ECO:0000313" key="2">
    <source>
        <dbReference type="EMBL" id="ASN04459.1"/>
    </source>
</evidence>
<accession>A0A221MA02</accession>
<organism evidence="2 3">
    <name type="scientific">Virgibacillus necropolis</name>
    <dbReference type="NCBI Taxonomy" id="163877"/>
    <lineage>
        <taxon>Bacteria</taxon>
        <taxon>Bacillati</taxon>
        <taxon>Bacillota</taxon>
        <taxon>Bacilli</taxon>
        <taxon>Bacillales</taxon>
        <taxon>Bacillaceae</taxon>
        <taxon>Virgibacillus</taxon>
    </lineage>
</organism>
<feature type="transmembrane region" description="Helical" evidence="1">
    <location>
        <begin position="20"/>
        <end position="38"/>
    </location>
</feature>
<proteinExistence type="predicted"/>
<name>A0A221MA02_9BACI</name>
<dbReference type="Pfam" id="PF06196">
    <property type="entry name" value="DUF997"/>
    <property type="match status" value="1"/>
</dbReference>
<sequence length="94" mass="10903">MKRDSKKVDPRYKIANREALIGLGLVIVNFIWWFSFAYGMGSKPVDEYSYIFGFPAWFFYSCIVGTVIMTILVIVVVKFWFVEVDLGDEEGDKE</sequence>